<feature type="domain" description="GTP cyclohydrolase I" evidence="10">
    <location>
        <begin position="82"/>
        <end position="257"/>
    </location>
</feature>
<evidence type="ECO:0000256" key="4">
    <source>
        <dbReference type="ARBA" id="ARBA00017272"/>
    </source>
</evidence>
<evidence type="ECO:0000256" key="8">
    <source>
        <dbReference type="ARBA" id="ARBA00030854"/>
    </source>
</evidence>
<evidence type="ECO:0000256" key="3">
    <source>
        <dbReference type="ARBA" id="ARBA00012715"/>
    </source>
</evidence>
<proteinExistence type="inferred from homology"/>
<keyword evidence="7" id="KW-0342">GTP-binding</keyword>
<evidence type="ECO:0000256" key="7">
    <source>
        <dbReference type="ARBA" id="ARBA00023134"/>
    </source>
</evidence>
<evidence type="ECO:0000313" key="12">
    <source>
        <dbReference type="Proteomes" id="UP000241890"/>
    </source>
</evidence>
<dbReference type="NCBIfam" id="TIGR00063">
    <property type="entry name" value="folE"/>
    <property type="match status" value="1"/>
</dbReference>
<protein>
    <recommendedName>
        <fullName evidence="4">GTP cyclohydrolase 1</fullName>
        <ecNumber evidence="3">3.5.4.16</ecNumber>
    </recommendedName>
    <alternativeName>
        <fullName evidence="8">GTP cyclohydrolase I</fullName>
    </alternativeName>
</protein>
<reference evidence="11 12" key="1">
    <citation type="submission" date="2017-12" db="EMBL/GenBank/DDBJ databases">
        <title>Sequencing, de novo assembly and annotation of complete genome of a new Thraustochytrid species, strain FCC1311.</title>
        <authorList>
            <person name="Sedici K."/>
            <person name="Godart F."/>
            <person name="Aiese Cigliano R."/>
            <person name="Sanseverino W."/>
            <person name="Barakat M."/>
            <person name="Ortet P."/>
            <person name="Marechal E."/>
            <person name="Cagnac O."/>
            <person name="Amato A."/>
        </authorList>
    </citation>
    <scope>NUCLEOTIDE SEQUENCE [LARGE SCALE GENOMIC DNA]</scope>
</reference>
<dbReference type="InParanoid" id="A0A2R5G4M7"/>
<dbReference type="NCBIfam" id="NF006825">
    <property type="entry name" value="PRK09347.1-2"/>
    <property type="match status" value="1"/>
</dbReference>
<evidence type="ECO:0000313" key="11">
    <source>
        <dbReference type="EMBL" id="GBG25976.1"/>
    </source>
</evidence>
<evidence type="ECO:0000256" key="1">
    <source>
        <dbReference type="ARBA" id="ARBA00005080"/>
    </source>
</evidence>
<dbReference type="InterPro" id="IPR043134">
    <property type="entry name" value="GTP-CH-I_N"/>
</dbReference>
<dbReference type="GO" id="GO:0008270">
    <property type="term" value="F:zinc ion binding"/>
    <property type="evidence" value="ECO:0007669"/>
    <property type="project" value="TreeGrafter"/>
</dbReference>
<dbReference type="GO" id="GO:0005525">
    <property type="term" value="F:GTP binding"/>
    <property type="evidence" value="ECO:0007669"/>
    <property type="project" value="UniProtKB-KW"/>
</dbReference>
<dbReference type="InterPro" id="IPR043133">
    <property type="entry name" value="GTP-CH-I_C/QueF"/>
</dbReference>
<feature type="region of interest" description="Disordered" evidence="9">
    <location>
        <begin position="1"/>
        <end position="50"/>
    </location>
</feature>
<dbReference type="InterPro" id="IPR001474">
    <property type="entry name" value="GTP_CycHdrlase_I"/>
</dbReference>
<dbReference type="Proteomes" id="UP000241890">
    <property type="component" value="Unassembled WGS sequence"/>
</dbReference>
<comment type="caution">
    <text evidence="11">The sequence shown here is derived from an EMBL/GenBank/DDBJ whole genome shotgun (WGS) entry which is preliminary data.</text>
</comment>
<feature type="compositionally biased region" description="Polar residues" evidence="9">
    <location>
        <begin position="39"/>
        <end position="50"/>
    </location>
</feature>
<dbReference type="GO" id="GO:0046654">
    <property type="term" value="P:tetrahydrofolate biosynthetic process"/>
    <property type="evidence" value="ECO:0007669"/>
    <property type="project" value="InterPro"/>
</dbReference>
<dbReference type="EMBL" id="BEYU01000017">
    <property type="protein sequence ID" value="GBG25976.1"/>
    <property type="molecule type" value="Genomic_DNA"/>
</dbReference>
<organism evidence="11 12">
    <name type="scientific">Hondaea fermentalgiana</name>
    <dbReference type="NCBI Taxonomy" id="2315210"/>
    <lineage>
        <taxon>Eukaryota</taxon>
        <taxon>Sar</taxon>
        <taxon>Stramenopiles</taxon>
        <taxon>Bigyra</taxon>
        <taxon>Labyrinthulomycetes</taxon>
        <taxon>Thraustochytrida</taxon>
        <taxon>Thraustochytriidae</taxon>
        <taxon>Hondaea</taxon>
    </lineage>
</organism>
<evidence type="ECO:0000256" key="2">
    <source>
        <dbReference type="ARBA" id="ARBA00008085"/>
    </source>
</evidence>
<dbReference type="PROSITE" id="PS00860">
    <property type="entry name" value="GTP_CYCLOHYDROL_1_2"/>
    <property type="match status" value="1"/>
</dbReference>
<dbReference type="CDD" id="cd00642">
    <property type="entry name" value="GTP_cyclohydro1"/>
    <property type="match status" value="1"/>
</dbReference>
<dbReference type="InterPro" id="IPR020602">
    <property type="entry name" value="GTP_CycHdrlase_I_dom"/>
</dbReference>
<dbReference type="UniPathway" id="UPA00848">
    <property type="reaction ID" value="UER00151"/>
</dbReference>
<gene>
    <name evidence="11" type="ORF">FCC1311_021962</name>
</gene>
<dbReference type="GO" id="GO:0006729">
    <property type="term" value="P:tetrahydrobiopterin biosynthetic process"/>
    <property type="evidence" value="ECO:0007669"/>
    <property type="project" value="TreeGrafter"/>
</dbReference>
<dbReference type="PANTHER" id="PTHR11109:SF7">
    <property type="entry name" value="GTP CYCLOHYDROLASE 1"/>
    <property type="match status" value="1"/>
</dbReference>
<accession>A0A2R5G4M7</accession>
<evidence type="ECO:0000256" key="9">
    <source>
        <dbReference type="SAM" id="MobiDB-lite"/>
    </source>
</evidence>
<dbReference type="Gene3D" id="1.10.286.10">
    <property type="match status" value="1"/>
</dbReference>
<dbReference type="PANTHER" id="PTHR11109">
    <property type="entry name" value="GTP CYCLOHYDROLASE I"/>
    <property type="match status" value="1"/>
</dbReference>
<name>A0A2R5G4M7_9STRA</name>
<keyword evidence="5" id="KW-0547">Nucleotide-binding</keyword>
<keyword evidence="12" id="KW-1185">Reference proteome</keyword>
<dbReference type="HAMAP" id="MF_00223">
    <property type="entry name" value="FolE"/>
    <property type="match status" value="1"/>
</dbReference>
<dbReference type="PROSITE" id="PS00859">
    <property type="entry name" value="GTP_CYCLOHYDROL_1_1"/>
    <property type="match status" value="1"/>
</dbReference>
<dbReference type="FunFam" id="1.10.286.10:FF:000003">
    <property type="entry name" value="GTP cyclohydrolase 1"/>
    <property type="match status" value="1"/>
</dbReference>
<evidence type="ECO:0000256" key="6">
    <source>
        <dbReference type="ARBA" id="ARBA00022801"/>
    </source>
</evidence>
<dbReference type="EC" id="3.5.4.16" evidence="3"/>
<dbReference type="NCBIfam" id="NF006826">
    <property type="entry name" value="PRK09347.1-3"/>
    <property type="match status" value="1"/>
</dbReference>
<comment type="pathway">
    <text evidence="1">Cofactor biosynthesis; 7,8-dihydroneopterin triphosphate biosynthesis; 7,8-dihydroneopterin triphosphate from GTP: step 1/1.</text>
</comment>
<dbReference type="Gene3D" id="3.30.1130.10">
    <property type="match status" value="1"/>
</dbReference>
<dbReference type="SUPFAM" id="SSF55620">
    <property type="entry name" value="Tetrahydrobiopterin biosynthesis enzymes-like"/>
    <property type="match status" value="1"/>
</dbReference>
<dbReference type="GO" id="GO:0005737">
    <property type="term" value="C:cytoplasm"/>
    <property type="evidence" value="ECO:0007669"/>
    <property type="project" value="TreeGrafter"/>
</dbReference>
<dbReference type="GO" id="GO:0003934">
    <property type="term" value="F:GTP cyclohydrolase I activity"/>
    <property type="evidence" value="ECO:0007669"/>
    <property type="project" value="UniProtKB-EC"/>
</dbReference>
<sequence length="260" mass="29514">MAGQNEDGGERAGSNNDNSSDMDLSERGESCPTSKRMRSNSSGSVMRANVSQDRLLELSECLPERVKMTEEEKQAREDRMVAAVRTLLTEMGEDPDREGLKRTPLRMTKALLYFTQGYEQNLQTLVNEAIFEEDHHEMVIVKDIDLFSMCEHHLVPFKGKCHIGYIPKRRILGLSKLARVTEMFARRLQVQERLTTQIAEAIMEILDPQGVAVIIEAEHMCMVGRGVQKTGASTVTSSVRGVFQSDQRTRQEFFAHVHRR</sequence>
<evidence type="ECO:0000259" key="10">
    <source>
        <dbReference type="Pfam" id="PF01227"/>
    </source>
</evidence>
<dbReference type="Pfam" id="PF01227">
    <property type="entry name" value="GTP_cyclohydroI"/>
    <property type="match status" value="1"/>
</dbReference>
<keyword evidence="6 11" id="KW-0378">Hydrolase</keyword>
<dbReference type="AlphaFoldDB" id="A0A2R5G4M7"/>
<dbReference type="OrthoDB" id="4966at2759"/>
<evidence type="ECO:0000256" key="5">
    <source>
        <dbReference type="ARBA" id="ARBA00022741"/>
    </source>
</evidence>
<dbReference type="InterPro" id="IPR018234">
    <property type="entry name" value="GTP_CycHdrlase_I_CS"/>
</dbReference>
<dbReference type="FunFam" id="3.30.1130.10:FF:000012">
    <property type="entry name" value="GTP cyclohydrolase 1"/>
    <property type="match status" value="1"/>
</dbReference>
<comment type="similarity">
    <text evidence="2">Belongs to the GTP cyclohydrolase I family.</text>
</comment>